<evidence type="ECO:0000256" key="1">
    <source>
        <dbReference type="ARBA" id="ARBA00022676"/>
    </source>
</evidence>
<dbReference type="CDD" id="cd03820">
    <property type="entry name" value="GT4_AmsD-like"/>
    <property type="match status" value="1"/>
</dbReference>
<keyword evidence="2 6" id="KW-0808">Transferase</keyword>
<protein>
    <submittedName>
        <fullName evidence="6">Glycosyltransferase family 4 protein</fullName>
        <ecNumber evidence="6">2.4.-.-</ecNumber>
    </submittedName>
</protein>
<evidence type="ECO:0000256" key="3">
    <source>
        <dbReference type="SAM" id="MobiDB-lite"/>
    </source>
</evidence>
<comment type="caution">
    <text evidence="6">The sequence shown here is derived from an EMBL/GenBank/DDBJ whole genome shotgun (WGS) entry which is preliminary data.</text>
</comment>
<name>A0ABW4TQH6_9ACTN</name>
<feature type="domain" description="Glycosyl transferase family 1" evidence="4">
    <location>
        <begin position="257"/>
        <end position="412"/>
    </location>
</feature>
<proteinExistence type="predicted"/>
<sequence length="440" mass="48169">MTPTDRPGTGRRKQRRAPGVDYADTIATHRGDTTGLTRRWTFLVPSAYAAGGIARTVFTTANTLAERGHDVRILTLGRSSAEPKFRLDPRVELVALQDRYDPANPGKPRRATKNDPQADPALRELDRAESRLVDGAKKTFSALVDRLLREQLEGRPPGVVVSTRPEFAVAAALWSDPGSVLLHQEHLSFVPRPEPLRAALRDLALGRGPARPIDALLTLTEADHERWTDYLGDTSVAPWLRTGVIPNPTPFQVGEPAPLENKVVIAAGRLTAQKGFERLVDAWTPLATSHPDWQLRIYGDGQRWDDLNAQVAAADVGDRILMGGVTDQLESELANSSIYAMSSRYEGLPMVLLEALSKGVPPVSFDCPEGPRQLIDDGVNGLLVPEGDVPALTAGLRRLMDDAELRRRLGVRALDTARDYEAPAVADRWIALAEEILADR</sequence>
<evidence type="ECO:0000259" key="5">
    <source>
        <dbReference type="Pfam" id="PF13579"/>
    </source>
</evidence>
<organism evidence="6 7">
    <name type="scientific">Nocardioides aestuarii</name>
    <dbReference type="NCBI Taxonomy" id="252231"/>
    <lineage>
        <taxon>Bacteria</taxon>
        <taxon>Bacillati</taxon>
        <taxon>Actinomycetota</taxon>
        <taxon>Actinomycetes</taxon>
        <taxon>Propionibacteriales</taxon>
        <taxon>Nocardioidaceae</taxon>
        <taxon>Nocardioides</taxon>
    </lineage>
</organism>
<dbReference type="PANTHER" id="PTHR12526">
    <property type="entry name" value="GLYCOSYLTRANSFERASE"/>
    <property type="match status" value="1"/>
</dbReference>
<dbReference type="RefSeq" id="WP_343920047.1">
    <property type="nucleotide sequence ID" value="NZ_BAAAJT010000002.1"/>
</dbReference>
<keyword evidence="1 6" id="KW-0328">Glycosyltransferase</keyword>
<dbReference type="GO" id="GO:0016757">
    <property type="term" value="F:glycosyltransferase activity"/>
    <property type="evidence" value="ECO:0007669"/>
    <property type="project" value="UniProtKB-KW"/>
</dbReference>
<dbReference type="Pfam" id="PF00534">
    <property type="entry name" value="Glycos_transf_1"/>
    <property type="match status" value="1"/>
</dbReference>
<dbReference type="SUPFAM" id="SSF53756">
    <property type="entry name" value="UDP-Glycosyltransferase/glycogen phosphorylase"/>
    <property type="match status" value="1"/>
</dbReference>
<accession>A0ABW4TQH6</accession>
<dbReference type="Pfam" id="PF13579">
    <property type="entry name" value="Glyco_trans_4_4"/>
    <property type="match status" value="1"/>
</dbReference>
<dbReference type="InterPro" id="IPR001296">
    <property type="entry name" value="Glyco_trans_1"/>
</dbReference>
<evidence type="ECO:0000259" key="4">
    <source>
        <dbReference type="Pfam" id="PF00534"/>
    </source>
</evidence>
<feature type="region of interest" description="Disordered" evidence="3">
    <location>
        <begin position="99"/>
        <end position="121"/>
    </location>
</feature>
<evidence type="ECO:0000313" key="6">
    <source>
        <dbReference type="EMBL" id="MFD1948213.1"/>
    </source>
</evidence>
<dbReference type="EC" id="2.4.-.-" evidence="6"/>
<dbReference type="EMBL" id="JBHUGD010000003">
    <property type="protein sequence ID" value="MFD1948213.1"/>
    <property type="molecule type" value="Genomic_DNA"/>
</dbReference>
<dbReference type="Gene3D" id="3.40.50.2000">
    <property type="entry name" value="Glycogen Phosphorylase B"/>
    <property type="match status" value="2"/>
</dbReference>
<gene>
    <name evidence="6" type="ORF">ACFSDE_15530</name>
</gene>
<dbReference type="Proteomes" id="UP001597351">
    <property type="component" value="Unassembled WGS sequence"/>
</dbReference>
<feature type="domain" description="Glycosyltransferase subfamily 4-like N-terminal" evidence="5">
    <location>
        <begin position="51"/>
        <end position="231"/>
    </location>
</feature>
<evidence type="ECO:0000313" key="7">
    <source>
        <dbReference type="Proteomes" id="UP001597351"/>
    </source>
</evidence>
<keyword evidence="7" id="KW-1185">Reference proteome</keyword>
<reference evidence="7" key="1">
    <citation type="journal article" date="2019" name="Int. J. Syst. Evol. Microbiol.">
        <title>The Global Catalogue of Microorganisms (GCM) 10K type strain sequencing project: providing services to taxonomists for standard genome sequencing and annotation.</title>
        <authorList>
            <consortium name="The Broad Institute Genomics Platform"/>
            <consortium name="The Broad Institute Genome Sequencing Center for Infectious Disease"/>
            <person name="Wu L."/>
            <person name="Ma J."/>
        </authorList>
    </citation>
    <scope>NUCLEOTIDE SEQUENCE [LARGE SCALE GENOMIC DNA]</scope>
    <source>
        <strain evidence="7">CGMCC 1.12477</strain>
    </source>
</reference>
<evidence type="ECO:0000256" key="2">
    <source>
        <dbReference type="ARBA" id="ARBA00022679"/>
    </source>
</evidence>
<dbReference type="InterPro" id="IPR028098">
    <property type="entry name" value="Glyco_trans_4-like_N"/>
</dbReference>